<dbReference type="PANTHER" id="PTHR21058">
    <property type="entry name" value="6,7-DIMETHYL-8-RIBITYLLUMAZINE SYNTHASE DMRL SYNTHASE LUMAZINE SYNTHASE"/>
    <property type="match status" value="1"/>
</dbReference>
<dbReference type="OrthoDB" id="9809709at2"/>
<dbReference type="RefSeq" id="WP_104409144.1">
    <property type="nucleotide sequence ID" value="NZ_PTIS01000002.1"/>
</dbReference>
<evidence type="ECO:0000256" key="7">
    <source>
        <dbReference type="HAMAP-Rule" id="MF_00178"/>
    </source>
</evidence>
<dbReference type="GO" id="GO:0005829">
    <property type="term" value="C:cytosol"/>
    <property type="evidence" value="ECO:0007669"/>
    <property type="project" value="TreeGrafter"/>
</dbReference>
<evidence type="ECO:0000256" key="1">
    <source>
        <dbReference type="ARBA" id="ARBA00004917"/>
    </source>
</evidence>
<dbReference type="UniPathway" id="UPA00275">
    <property type="reaction ID" value="UER00404"/>
</dbReference>
<dbReference type="InterPro" id="IPR036467">
    <property type="entry name" value="LS/RS_sf"/>
</dbReference>
<protein>
    <recommendedName>
        <fullName evidence="3 7">6,7-dimethyl-8-ribityllumazine synthase</fullName>
        <shortName evidence="7">DMRL synthase</shortName>
        <shortName evidence="7">LS</shortName>
        <shortName evidence="7">Lumazine synthase</shortName>
        <ecNumber evidence="3 7">2.5.1.78</ecNumber>
    </recommendedName>
</protein>
<proteinExistence type="inferred from homology"/>
<dbReference type="PANTHER" id="PTHR21058:SF0">
    <property type="entry name" value="6,7-DIMETHYL-8-RIBITYLLUMAZINE SYNTHASE"/>
    <property type="match status" value="1"/>
</dbReference>
<dbReference type="CDD" id="cd09209">
    <property type="entry name" value="Lumazine_synthase-I"/>
    <property type="match status" value="1"/>
</dbReference>
<gene>
    <name evidence="7" type="primary">ribH</name>
    <name evidence="8" type="ORF">BD821_10224</name>
</gene>
<dbReference type="Proteomes" id="UP000239863">
    <property type="component" value="Unassembled WGS sequence"/>
</dbReference>
<evidence type="ECO:0000256" key="2">
    <source>
        <dbReference type="ARBA" id="ARBA00007424"/>
    </source>
</evidence>
<comment type="caution">
    <text evidence="7">Lacks conserved residue(s) required for the propagation of feature annotation.</text>
</comment>
<dbReference type="GO" id="GO:0009231">
    <property type="term" value="P:riboflavin biosynthetic process"/>
    <property type="evidence" value="ECO:0007669"/>
    <property type="project" value="UniProtKB-UniRule"/>
</dbReference>
<dbReference type="EC" id="2.5.1.78" evidence="3 7"/>
<dbReference type="AlphaFoldDB" id="A0A2S6FZP6"/>
<dbReference type="InterPro" id="IPR002180">
    <property type="entry name" value="LS/RS"/>
</dbReference>
<dbReference type="SUPFAM" id="SSF52121">
    <property type="entry name" value="Lumazine synthase"/>
    <property type="match status" value="1"/>
</dbReference>
<comment type="function">
    <text evidence="7">Catalyzes the formation of 6,7-dimethyl-8-ribityllumazine by condensation of 5-amino-6-(D-ribitylamino)uracil with 3,4-dihydroxy-2-butanone 4-phosphate. This is the penultimate step in the biosynthesis of riboflavin.</text>
</comment>
<evidence type="ECO:0000313" key="8">
    <source>
        <dbReference type="EMBL" id="PPK49113.1"/>
    </source>
</evidence>
<name>A0A2S6FZP6_9CLOT</name>
<dbReference type="HAMAP" id="MF_00178">
    <property type="entry name" value="Lumazine_synth"/>
    <property type="match status" value="1"/>
</dbReference>
<dbReference type="GO" id="GO:0000906">
    <property type="term" value="F:6,7-dimethyl-8-ribityllumazine synthase activity"/>
    <property type="evidence" value="ECO:0007669"/>
    <property type="project" value="UniProtKB-UniRule"/>
</dbReference>
<comment type="similarity">
    <text evidence="2 7">Belongs to the DMRL synthase family.</text>
</comment>
<organism evidence="8 9">
    <name type="scientific">Clostridium algidicarnis DSM 15099</name>
    <dbReference type="NCBI Taxonomy" id="1121295"/>
    <lineage>
        <taxon>Bacteria</taxon>
        <taxon>Bacillati</taxon>
        <taxon>Bacillota</taxon>
        <taxon>Clostridia</taxon>
        <taxon>Eubacteriales</taxon>
        <taxon>Clostridiaceae</taxon>
        <taxon>Clostridium</taxon>
    </lineage>
</organism>
<reference evidence="8 9" key="1">
    <citation type="submission" date="2018-02" db="EMBL/GenBank/DDBJ databases">
        <title>Genomic Encyclopedia of Archaeal and Bacterial Type Strains, Phase II (KMG-II): from individual species to whole genera.</title>
        <authorList>
            <person name="Goeker M."/>
        </authorList>
    </citation>
    <scope>NUCLEOTIDE SEQUENCE [LARGE SCALE GENOMIC DNA]</scope>
    <source>
        <strain evidence="8 9">DSM 15099</strain>
    </source>
</reference>
<evidence type="ECO:0000313" key="9">
    <source>
        <dbReference type="Proteomes" id="UP000239863"/>
    </source>
</evidence>
<comment type="catalytic activity">
    <reaction evidence="6 7">
        <text>(2S)-2-hydroxy-3-oxobutyl phosphate + 5-amino-6-(D-ribitylamino)uracil = 6,7-dimethyl-8-(1-D-ribityl)lumazine + phosphate + 2 H2O + H(+)</text>
        <dbReference type="Rhea" id="RHEA:26152"/>
        <dbReference type="ChEBI" id="CHEBI:15377"/>
        <dbReference type="ChEBI" id="CHEBI:15378"/>
        <dbReference type="ChEBI" id="CHEBI:15934"/>
        <dbReference type="ChEBI" id="CHEBI:43474"/>
        <dbReference type="ChEBI" id="CHEBI:58201"/>
        <dbReference type="ChEBI" id="CHEBI:58830"/>
        <dbReference type="EC" id="2.5.1.78"/>
    </reaction>
</comment>
<dbReference type="GO" id="GO:0009349">
    <property type="term" value="C:riboflavin synthase complex"/>
    <property type="evidence" value="ECO:0007669"/>
    <property type="project" value="UniProtKB-UniRule"/>
</dbReference>
<dbReference type="Pfam" id="PF00885">
    <property type="entry name" value="DMRL_synthase"/>
    <property type="match status" value="1"/>
</dbReference>
<evidence type="ECO:0000256" key="3">
    <source>
        <dbReference type="ARBA" id="ARBA00012664"/>
    </source>
</evidence>
<dbReference type="NCBIfam" id="TIGR00114">
    <property type="entry name" value="lumazine-synth"/>
    <property type="match status" value="1"/>
</dbReference>
<dbReference type="EMBL" id="PTIS01000002">
    <property type="protein sequence ID" value="PPK49113.1"/>
    <property type="molecule type" value="Genomic_DNA"/>
</dbReference>
<evidence type="ECO:0000256" key="4">
    <source>
        <dbReference type="ARBA" id="ARBA00022619"/>
    </source>
</evidence>
<evidence type="ECO:0000256" key="6">
    <source>
        <dbReference type="ARBA" id="ARBA00048785"/>
    </source>
</evidence>
<dbReference type="InterPro" id="IPR034964">
    <property type="entry name" value="LS"/>
</dbReference>
<sequence>MKILQGKLLGRGIKIGIVVSALNKEIALELLSGTLEALKKHGIKDEYIAVAWVPSDIEIPLVAKKMANNEMYDAVICLGVITKGSISYFDYVCLEVCKAISVVSLSAEKPVINGILITNTIEEAIEKSRIASENNGYNAAIKAMEMVNLLDII</sequence>
<keyword evidence="5 7" id="KW-0808">Transferase</keyword>
<feature type="binding site" evidence="7">
    <location>
        <begin position="80"/>
        <end position="82"/>
    </location>
    <ligand>
        <name>5-amino-6-(D-ribitylamino)uracil</name>
        <dbReference type="ChEBI" id="CHEBI:15934"/>
    </ligand>
</feature>
<dbReference type="Gene3D" id="3.40.50.960">
    <property type="entry name" value="Lumazine/riboflavin synthase"/>
    <property type="match status" value="1"/>
</dbReference>
<feature type="binding site" evidence="7">
    <location>
        <begin position="56"/>
        <end position="58"/>
    </location>
    <ligand>
        <name>5-amino-6-(D-ribitylamino)uracil</name>
        <dbReference type="ChEBI" id="CHEBI:15934"/>
    </ligand>
</feature>
<accession>A0A2S6FZP6</accession>
<comment type="caution">
    <text evidence="8">The sequence shown here is derived from an EMBL/GenBank/DDBJ whole genome shotgun (WGS) entry which is preliminary data.</text>
</comment>
<comment type="pathway">
    <text evidence="1 7">Cofactor biosynthesis; riboflavin biosynthesis; riboflavin from 2-hydroxy-3-oxobutyl phosphate and 5-amino-6-(D-ribitylamino)uracil: step 1/2.</text>
</comment>
<keyword evidence="4 7" id="KW-0686">Riboflavin biosynthesis</keyword>
<evidence type="ECO:0000256" key="5">
    <source>
        <dbReference type="ARBA" id="ARBA00022679"/>
    </source>
</evidence>
<feature type="binding site" evidence="7">
    <location>
        <position position="113"/>
    </location>
    <ligand>
        <name>5-amino-6-(D-ribitylamino)uracil</name>
        <dbReference type="ChEBI" id="CHEBI:15934"/>
    </ligand>
</feature>
<dbReference type="STRING" id="37659.GCA_000703125_01622"/>